<evidence type="ECO:0000313" key="3">
    <source>
        <dbReference type="Proteomes" id="UP000008810"/>
    </source>
</evidence>
<gene>
    <name evidence="1" type="ORF">BRADI_1g15150v3</name>
</gene>
<dbReference type="Proteomes" id="UP000008810">
    <property type="component" value="Chromosome 1"/>
</dbReference>
<dbReference type="EnsemblPlants" id="KQK14285">
    <property type="protein sequence ID" value="KQK14285"/>
    <property type="gene ID" value="BRADI_1g15150v3"/>
</dbReference>
<dbReference type="InParanoid" id="A0A0Q3GV74"/>
<dbReference type="PANTHER" id="PTHR35762:SF8">
    <property type="entry name" value="EXPRESSED PROTEIN"/>
    <property type="match status" value="1"/>
</dbReference>
<dbReference type="Gramene" id="KQK14285">
    <property type="protein sequence ID" value="KQK14285"/>
    <property type="gene ID" value="BRADI_1g15150v3"/>
</dbReference>
<reference evidence="1" key="2">
    <citation type="submission" date="2017-06" db="EMBL/GenBank/DDBJ databases">
        <title>WGS assembly of Brachypodium distachyon.</title>
        <authorList>
            <consortium name="The International Brachypodium Initiative"/>
            <person name="Lucas S."/>
            <person name="Harmon-Smith M."/>
            <person name="Lail K."/>
            <person name="Tice H."/>
            <person name="Grimwood J."/>
            <person name="Bruce D."/>
            <person name="Barry K."/>
            <person name="Shu S."/>
            <person name="Lindquist E."/>
            <person name="Wang M."/>
            <person name="Pitluck S."/>
            <person name="Vogel J.P."/>
            <person name="Garvin D.F."/>
            <person name="Mockler T.C."/>
            <person name="Schmutz J."/>
            <person name="Rokhsar D."/>
            <person name="Bevan M.W."/>
        </authorList>
    </citation>
    <scope>NUCLEOTIDE SEQUENCE</scope>
    <source>
        <strain evidence="1">Bd21</strain>
    </source>
</reference>
<sequence>MPLDQHYNLEEQCSSKQPKEAGMASTSGSISVGVSQVAFVLAAIASLSLIPSSLAIASSLPLGAALSARELLAALCGLVATKKALFVLCNVIFLFLAADCRCFSGICSLSPSANDAVDDGLTASESLPCAVPQPSEDVAVSSLRPPEAKSVPLETAVVVEESACSEAAQQELEKLEIDELNRKFEEFIQSRRIKWQQEEALPLQCQTANAKASSSN</sequence>
<keyword evidence="3" id="KW-1185">Reference proteome</keyword>
<dbReference type="AlphaFoldDB" id="A0A0Q3GV74"/>
<protein>
    <submittedName>
        <fullName evidence="1 2">Uncharacterized protein</fullName>
    </submittedName>
</protein>
<name>A0A0Q3GV74_BRADI</name>
<dbReference type="OrthoDB" id="696713at2759"/>
<reference evidence="1 2" key="1">
    <citation type="journal article" date="2010" name="Nature">
        <title>Genome sequencing and analysis of the model grass Brachypodium distachyon.</title>
        <authorList>
            <consortium name="International Brachypodium Initiative"/>
        </authorList>
    </citation>
    <scope>NUCLEOTIDE SEQUENCE [LARGE SCALE GENOMIC DNA]</scope>
    <source>
        <strain evidence="1 2">Bd21</strain>
    </source>
</reference>
<proteinExistence type="predicted"/>
<organism evidence="1">
    <name type="scientific">Brachypodium distachyon</name>
    <name type="common">Purple false brome</name>
    <name type="synonym">Trachynia distachya</name>
    <dbReference type="NCBI Taxonomy" id="15368"/>
    <lineage>
        <taxon>Eukaryota</taxon>
        <taxon>Viridiplantae</taxon>
        <taxon>Streptophyta</taxon>
        <taxon>Embryophyta</taxon>
        <taxon>Tracheophyta</taxon>
        <taxon>Spermatophyta</taxon>
        <taxon>Magnoliopsida</taxon>
        <taxon>Liliopsida</taxon>
        <taxon>Poales</taxon>
        <taxon>Poaceae</taxon>
        <taxon>BOP clade</taxon>
        <taxon>Pooideae</taxon>
        <taxon>Stipodae</taxon>
        <taxon>Brachypodieae</taxon>
        <taxon>Brachypodium</taxon>
    </lineage>
</organism>
<evidence type="ECO:0000313" key="2">
    <source>
        <dbReference type="EnsemblPlants" id="KQK14285"/>
    </source>
</evidence>
<dbReference type="EMBL" id="CM000880">
    <property type="protein sequence ID" value="KQK14285.1"/>
    <property type="molecule type" value="Genomic_DNA"/>
</dbReference>
<dbReference type="ExpressionAtlas" id="A0A0Q3GV74">
    <property type="expression patterns" value="baseline"/>
</dbReference>
<dbReference type="PANTHER" id="PTHR35762">
    <property type="entry name" value="TRANSMEMBRANE PROTEIN"/>
    <property type="match status" value="1"/>
</dbReference>
<evidence type="ECO:0000313" key="1">
    <source>
        <dbReference type="EMBL" id="KQK14285.1"/>
    </source>
</evidence>
<dbReference type="FunCoup" id="A0A0Q3GV74">
    <property type="interactions" value="90"/>
</dbReference>
<reference evidence="2" key="3">
    <citation type="submission" date="2018-08" db="UniProtKB">
        <authorList>
            <consortium name="EnsemblPlants"/>
        </authorList>
    </citation>
    <scope>IDENTIFICATION</scope>
    <source>
        <strain evidence="2">cv. Bd21</strain>
    </source>
</reference>
<accession>A0A0Q3GV74</accession>